<feature type="transmembrane region" description="Helical" evidence="2">
    <location>
        <begin position="128"/>
        <end position="155"/>
    </location>
</feature>
<keyword evidence="4" id="KW-0378">Hydrolase</keyword>
<evidence type="ECO:0000259" key="3">
    <source>
        <dbReference type="Pfam" id="PF02517"/>
    </source>
</evidence>
<dbReference type="GO" id="GO:0006508">
    <property type="term" value="P:proteolysis"/>
    <property type="evidence" value="ECO:0007669"/>
    <property type="project" value="UniProtKB-KW"/>
</dbReference>
<gene>
    <name evidence="4" type="ORF">CA13_13860</name>
</gene>
<dbReference type="OrthoDB" id="2035856at2"/>
<accession>A0A5C5YY58</accession>
<protein>
    <submittedName>
        <fullName evidence="4">CAAX amino terminal protease self-immunity</fullName>
    </submittedName>
</protein>
<feature type="transmembrane region" description="Helical" evidence="2">
    <location>
        <begin position="283"/>
        <end position="304"/>
    </location>
</feature>
<sequence>MSNHTEPTCPNDHTSDSLNIGNAAEKSPVDLKPRVWPLFAISLAEVVFISILQGAFILAFLFATRGDGQSLQEAVRGLPSRLMHPPLFLLMLCLSGFSMIGFAFLFGRMSAKHRHISTIERLGLQWPTIPLTSFLCLMIGSVPVLLISVGIVMLINMVLPGDETGLALYKDITNGWAVALIVLIGVLPGFGEELFFRGFIQRRMLQRYRPSVAIGVTSALFGLFHVTPHGIALATIIGVWLGVIAWRTNSIWPSVCCHAFINSGWNIYQVGRFNWGFPDVPPIWFGIVGSAVVLAAFAISVRILRTQDPNLDQLRSEFA</sequence>
<dbReference type="GO" id="GO:0004175">
    <property type="term" value="F:endopeptidase activity"/>
    <property type="evidence" value="ECO:0007669"/>
    <property type="project" value="UniProtKB-ARBA"/>
</dbReference>
<feature type="transmembrane region" description="Helical" evidence="2">
    <location>
        <begin position="212"/>
        <end position="245"/>
    </location>
</feature>
<feature type="transmembrane region" description="Helical" evidence="2">
    <location>
        <begin position="83"/>
        <end position="107"/>
    </location>
</feature>
<dbReference type="EMBL" id="SJPJ01000001">
    <property type="protein sequence ID" value="TWT79974.1"/>
    <property type="molecule type" value="Genomic_DNA"/>
</dbReference>
<keyword evidence="4" id="KW-0645">Protease</keyword>
<dbReference type="Pfam" id="PF02517">
    <property type="entry name" value="Rce1-like"/>
    <property type="match status" value="1"/>
</dbReference>
<evidence type="ECO:0000256" key="2">
    <source>
        <dbReference type="SAM" id="Phobius"/>
    </source>
</evidence>
<dbReference type="AlphaFoldDB" id="A0A5C5YY58"/>
<evidence type="ECO:0000313" key="4">
    <source>
        <dbReference type="EMBL" id="TWT79974.1"/>
    </source>
</evidence>
<evidence type="ECO:0000256" key="1">
    <source>
        <dbReference type="SAM" id="MobiDB-lite"/>
    </source>
</evidence>
<dbReference type="PANTHER" id="PTHR36435:SF1">
    <property type="entry name" value="CAAX AMINO TERMINAL PROTEASE FAMILY PROTEIN"/>
    <property type="match status" value="1"/>
</dbReference>
<keyword evidence="5" id="KW-1185">Reference proteome</keyword>
<reference evidence="4 5" key="1">
    <citation type="submission" date="2019-02" db="EMBL/GenBank/DDBJ databases">
        <title>Deep-cultivation of Planctomycetes and their phenomic and genomic characterization uncovers novel biology.</title>
        <authorList>
            <person name="Wiegand S."/>
            <person name="Jogler M."/>
            <person name="Boedeker C."/>
            <person name="Pinto D."/>
            <person name="Vollmers J."/>
            <person name="Rivas-Marin E."/>
            <person name="Kohn T."/>
            <person name="Peeters S.H."/>
            <person name="Heuer A."/>
            <person name="Rast P."/>
            <person name="Oberbeckmann S."/>
            <person name="Bunk B."/>
            <person name="Jeske O."/>
            <person name="Meyerdierks A."/>
            <person name="Storesund J.E."/>
            <person name="Kallscheuer N."/>
            <person name="Luecker S."/>
            <person name="Lage O.M."/>
            <person name="Pohl T."/>
            <person name="Merkel B.J."/>
            <person name="Hornburger P."/>
            <person name="Mueller R.-W."/>
            <person name="Bruemmer F."/>
            <person name="Labrenz M."/>
            <person name="Spormann A.M."/>
            <person name="Op Den Camp H."/>
            <person name="Overmann J."/>
            <person name="Amann R."/>
            <person name="Jetten M.S.M."/>
            <person name="Mascher T."/>
            <person name="Medema M.H."/>
            <person name="Devos D.P."/>
            <person name="Kaster A.-K."/>
            <person name="Ovreas L."/>
            <person name="Rohde M."/>
            <person name="Galperin M.Y."/>
            <person name="Jogler C."/>
        </authorList>
    </citation>
    <scope>NUCLEOTIDE SEQUENCE [LARGE SCALE GENOMIC DNA]</scope>
    <source>
        <strain evidence="4 5">CA13</strain>
    </source>
</reference>
<feature type="domain" description="CAAX prenyl protease 2/Lysostaphin resistance protein A-like" evidence="3">
    <location>
        <begin position="176"/>
        <end position="263"/>
    </location>
</feature>
<comment type="caution">
    <text evidence="4">The sequence shown here is derived from an EMBL/GenBank/DDBJ whole genome shotgun (WGS) entry which is preliminary data.</text>
</comment>
<dbReference type="RefSeq" id="WP_146395086.1">
    <property type="nucleotide sequence ID" value="NZ_SJPJ01000001.1"/>
</dbReference>
<organism evidence="4 5">
    <name type="scientific">Novipirellula herctigrandis</name>
    <dbReference type="NCBI Taxonomy" id="2527986"/>
    <lineage>
        <taxon>Bacteria</taxon>
        <taxon>Pseudomonadati</taxon>
        <taxon>Planctomycetota</taxon>
        <taxon>Planctomycetia</taxon>
        <taxon>Pirellulales</taxon>
        <taxon>Pirellulaceae</taxon>
        <taxon>Novipirellula</taxon>
    </lineage>
</organism>
<keyword evidence="2" id="KW-0472">Membrane</keyword>
<dbReference type="InterPro" id="IPR003675">
    <property type="entry name" value="Rce1/LyrA-like_dom"/>
</dbReference>
<keyword evidence="2" id="KW-0812">Transmembrane</keyword>
<proteinExistence type="predicted"/>
<feature type="transmembrane region" description="Helical" evidence="2">
    <location>
        <begin position="175"/>
        <end position="200"/>
    </location>
</feature>
<feature type="transmembrane region" description="Helical" evidence="2">
    <location>
        <begin position="35"/>
        <end position="63"/>
    </location>
</feature>
<feature type="region of interest" description="Disordered" evidence="1">
    <location>
        <begin position="1"/>
        <end position="20"/>
    </location>
</feature>
<dbReference type="InterPro" id="IPR052710">
    <property type="entry name" value="CAAX_protease"/>
</dbReference>
<dbReference type="GO" id="GO:0080120">
    <property type="term" value="P:CAAX-box protein maturation"/>
    <property type="evidence" value="ECO:0007669"/>
    <property type="project" value="UniProtKB-ARBA"/>
</dbReference>
<dbReference type="Proteomes" id="UP000315010">
    <property type="component" value="Unassembled WGS sequence"/>
</dbReference>
<dbReference type="PANTHER" id="PTHR36435">
    <property type="entry name" value="SLR1288 PROTEIN"/>
    <property type="match status" value="1"/>
</dbReference>
<keyword evidence="2" id="KW-1133">Transmembrane helix</keyword>
<evidence type="ECO:0000313" key="5">
    <source>
        <dbReference type="Proteomes" id="UP000315010"/>
    </source>
</evidence>
<name>A0A5C5YY58_9BACT</name>